<dbReference type="PANTHER" id="PTHR43320">
    <property type="entry name" value="SUGAR KINASE"/>
    <property type="match status" value="1"/>
</dbReference>
<dbReference type="Pfam" id="PF00294">
    <property type="entry name" value="PfkB"/>
    <property type="match status" value="2"/>
</dbReference>
<dbReference type="PROSITE" id="PS00584">
    <property type="entry name" value="PFKB_KINASES_2"/>
    <property type="match status" value="1"/>
</dbReference>
<dbReference type="GO" id="GO:0016301">
    <property type="term" value="F:kinase activity"/>
    <property type="evidence" value="ECO:0007669"/>
    <property type="project" value="UniProtKB-KW"/>
</dbReference>
<dbReference type="InterPro" id="IPR002173">
    <property type="entry name" value="Carboh/pur_kinase_PfkB_CS"/>
</dbReference>
<evidence type="ECO:0000259" key="5">
    <source>
        <dbReference type="Pfam" id="PF00294"/>
    </source>
</evidence>
<reference evidence="6" key="1">
    <citation type="submission" date="2018-05" db="EMBL/GenBank/DDBJ databases">
        <title>Draft genome of Mucuna pruriens seed.</title>
        <authorList>
            <person name="Nnadi N.E."/>
            <person name="Vos R."/>
            <person name="Hasami M.H."/>
            <person name="Devisetty U.K."/>
            <person name="Aguiy J.C."/>
        </authorList>
    </citation>
    <scope>NUCLEOTIDE SEQUENCE [LARGE SCALE GENOMIC DNA]</scope>
    <source>
        <strain evidence="6">JCA_2017</strain>
    </source>
</reference>
<sequence>MSLSLSLVRVYSSPHLSTSLFFPTPSLSLCPSFLRKLPNARTPRFVLCRRDASASASASARGDLGVPHGAQYESGSDEDYEQPVKANFDDDDEEEGALGSLVLPDRWDVLGLGQAMVDFSGTVDDNFLKNLGLEKGTRKVVNHEERGRVLQAMDGCSYKAAAGGSLSNTLVALARLGSRSVKAPIINVAMTGSVGSDLLGGFYREKLRRANVQFLSPPIKDGTTGTVIVLTTPDAQRTMLAYQGTSSTVNYDASLASAVSQTNILVVEGYLFELPDTIKTITKACEKARRNGALVAMTASDGNYWELCRFSVRKWGRGQSSLYLSHFVPLVSVTDGPRGSYIGVKGEVVYIPPYPCVPVDTCGAGDAYASGILYGLLRGTSDLRSIGTLAAKVAATVVGQQGTRLRISDAHKLAESFAFPLDSSSVGTDHISSV</sequence>
<evidence type="ECO:0000256" key="3">
    <source>
        <dbReference type="ARBA" id="ARBA00022777"/>
    </source>
</evidence>
<dbReference type="OrthoDB" id="415590at2759"/>
<proteinExistence type="inferred from homology"/>
<dbReference type="Proteomes" id="UP000257109">
    <property type="component" value="Unassembled WGS sequence"/>
</dbReference>
<evidence type="ECO:0000313" key="6">
    <source>
        <dbReference type="EMBL" id="RDX70721.1"/>
    </source>
</evidence>
<feature type="region of interest" description="Disordered" evidence="4">
    <location>
        <begin position="59"/>
        <end position="84"/>
    </location>
</feature>
<dbReference type="AlphaFoldDB" id="A0A371EXI0"/>
<feature type="non-terminal residue" evidence="6">
    <location>
        <position position="434"/>
    </location>
</feature>
<evidence type="ECO:0000256" key="2">
    <source>
        <dbReference type="ARBA" id="ARBA00022679"/>
    </source>
</evidence>
<name>A0A371EXI0_MUCPR</name>
<evidence type="ECO:0000256" key="1">
    <source>
        <dbReference type="ARBA" id="ARBA00010688"/>
    </source>
</evidence>
<evidence type="ECO:0000256" key="4">
    <source>
        <dbReference type="SAM" id="MobiDB-lite"/>
    </source>
</evidence>
<accession>A0A371EXI0</accession>
<dbReference type="InterPro" id="IPR052700">
    <property type="entry name" value="Carb_kinase_PfkB-like"/>
</dbReference>
<dbReference type="PANTHER" id="PTHR43320:SF3">
    <property type="entry name" value="CARBOHYDRATE KINASE PFKB DOMAIN-CONTAINING PROTEIN"/>
    <property type="match status" value="1"/>
</dbReference>
<organism evidence="6 7">
    <name type="scientific">Mucuna pruriens</name>
    <name type="common">Velvet bean</name>
    <name type="synonym">Dolichos pruriens</name>
    <dbReference type="NCBI Taxonomy" id="157652"/>
    <lineage>
        <taxon>Eukaryota</taxon>
        <taxon>Viridiplantae</taxon>
        <taxon>Streptophyta</taxon>
        <taxon>Embryophyta</taxon>
        <taxon>Tracheophyta</taxon>
        <taxon>Spermatophyta</taxon>
        <taxon>Magnoliopsida</taxon>
        <taxon>eudicotyledons</taxon>
        <taxon>Gunneridae</taxon>
        <taxon>Pentapetalae</taxon>
        <taxon>rosids</taxon>
        <taxon>fabids</taxon>
        <taxon>Fabales</taxon>
        <taxon>Fabaceae</taxon>
        <taxon>Papilionoideae</taxon>
        <taxon>50 kb inversion clade</taxon>
        <taxon>NPAAA clade</taxon>
        <taxon>indigoferoid/millettioid clade</taxon>
        <taxon>Phaseoleae</taxon>
        <taxon>Mucuna</taxon>
    </lineage>
</organism>
<comment type="caution">
    <text evidence="6">The sequence shown here is derived from an EMBL/GenBank/DDBJ whole genome shotgun (WGS) entry which is preliminary data.</text>
</comment>
<comment type="similarity">
    <text evidence="1">Belongs to the carbohydrate kinase PfkB family.</text>
</comment>
<dbReference type="SUPFAM" id="SSF53613">
    <property type="entry name" value="Ribokinase-like"/>
    <property type="match status" value="1"/>
</dbReference>
<dbReference type="EMBL" id="QJKJ01011592">
    <property type="protein sequence ID" value="RDX70721.1"/>
    <property type="molecule type" value="Genomic_DNA"/>
</dbReference>
<dbReference type="InterPro" id="IPR011611">
    <property type="entry name" value="PfkB_dom"/>
</dbReference>
<keyword evidence="7" id="KW-1185">Reference proteome</keyword>
<keyword evidence="3" id="KW-0418">Kinase</keyword>
<evidence type="ECO:0000313" key="7">
    <source>
        <dbReference type="Proteomes" id="UP000257109"/>
    </source>
</evidence>
<feature type="domain" description="Carbohydrate kinase PfkB" evidence="5">
    <location>
        <begin position="157"/>
        <end position="295"/>
    </location>
</feature>
<gene>
    <name evidence="6" type="ORF">CR513_50014</name>
</gene>
<dbReference type="InterPro" id="IPR029056">
    <property type="entry name" value="Ribokinase-like"/>
</dbReference>
<dbReference type="CDD" id="cd01168">
    <property type="entry name" value="adenosine_kinase"/>
    <property type="match status" value="1"/>
</dbReference>
<keyword evidence="2" id="KW-0808">Transferase</keyword>
<dbReference type="STRING" id="157652.A0A371EXI0"/>
<feature type="domain" description="Carbohydrate kinase PfkB" evidence="5">
    <location>
        <begin position="327"/>
        <end position="405"/>
    </location>
</feature>
<dbReference type="Gene3D" id="3.40.1190.20">
    <property type="match status" value="1"/>
</dbReference>
<protein>
    <recommendedName>
        <fullName evidence="5">Carbohydrate kinase PfkB domain-containing protein</fullName>
    </recommendedName>
</protein>